<proteinExistence type="predicted"/>
<dbReference type="Proteomes" id="UP000289738">
    <property type="component" value="Chromosome A09"/>
</dbReference>
<keyword evidence="4" id="KW-0539">Nucleus</keyword>
<reference evidence="6 7" key="1">
    <citation type="submission" date="2019-01" db="EMBL/GenBank/DDBJ databases">
        <title>Sequencing of cultivated peanut Arachis hypogaea provides insights into genome evolution and oil improvement.</title>
        <authorList>
            <person name="Chen X."/>
        </authorList>
    </citation>
    <scope>NUCLEOTIDE SEQUENCE [LARGE SCALE GENOMIC DNA]</scope>
    <source>
        <strain evidence="7">cv. Fuhuasheng</strain>
        <tissue evidence="6">Leaves</tissue>
    </source>
</reference>
<accession>A0A445BHP0</accession>
<evidence type="ECO:0000256" key="5">
    <source>
        <dbReference type="SAM" id="Coils"/>
    </source>
</evidence>
<dbReference type="InterPro" id="IPR044818">
    <property type="entry name" value="ILR3-like"/>
</dbReference>
<dbReference type="EMBL" id="SDMP01000009">
    <property type="protein sequence ID" value="RYR38196.1"/>
    <property type="molecule type" value="Genomic_DNA"/>
</dbReference>
<dbReference type="GO" id="GO:0006879">
    <property type="term" value="P:intracellular iron ion homeostasis"/>
    <property type="evidence" value="ECO:0007669"/>
    <property type="project" value="InterPro"/>
</dbReference>
<keyword evidence="7" id="KW-1185">Reference proteome</keyword>
<gene>
    <name evidence="6" type="ORF">Ahy_A09g043169</name>
</gene>
<dbReference type="PANTHER" id="PTHR46133:SF9">
    <property type="entry name" value="TRANSCRIPTION FACTOR BHLH104"/>
    <property type="match status" value="1"/>
</dbReference>
<comment type="subcellular location">
    <subcellularLocation>
        <location evidence="1">Nucleus</location>
    </subcellularLocation>
</comment>
<protein>
    <recommendedName>
        <fullName evidence="8">BHLH domain-containing protein</fullName>
    </recommendedName>
</protein>
<dbReference type="SUPFAM" id="SSF47459">
    <property type="entry name" value="HLH, helix-loop-helix DNA-binding domain"/>
    <property type="match status" value="1"/>
</dbReference>
<comment type="caution">
    <text evidence="6">The sequence shown here is derived from an EMBL/GenBank/DDBJ whole genome shotgun (WGS) entry which is preliminary data.</text>
</comment>
<evidence type="ECO:0008006" key="8">
    <source>
        <dbReference type="Google" id="ProtNLM"/>
    </source>
</evidence>
<keyword evidence="2" id="KW-0805">Transcription regulation</keyword>
<dbReference type="AlphaFoldDB" id="A0A445BHP0"/>
<evidence type="ECO:0000256" key="4">
    <source>
        <dbReference type="ARBA" id="ARBA00023242"/>
    </source>
</evidence>
<evidence type="ECO:0000313" key="7">
    <source>
        <dbReference type="Proteomes" id="UP000289738"/>
    </source>
</evidence>
<sequence length="197" mass="22099">MDFDSLDDFFDFDDFIHHSPPPPSDFLWSNPSVSSEIGFSAGGSGGGGSDVCQEKTKKRFCDLSVVLEPGRPAKADKMAILDDAIRVLKQLKTEAEELKQTNEKLLEEIKCSKAEKNELREEKLVLKVDKERIERQLKDLPIQPAPAGYMPPNLAPFQAGVNKVAVYPNYGYMPMWHYLPPSTRDTSHDHELRPPAA</sequence>
<feature type="coiled-coil region" evidence="5">
    <location>
        <begin position="81"/>
        <end position="136"/>
    </location>
</feature>
<dbReference type="PANTHER" id="PTHR46133">
    <property type="entry name" value="BHLH TRANSCRIPTION FACTOR"/>
    <property type="match status" value="1"/>
</dbReference>
<evidence type="ECO:0000313" key="6">
    <source>
        <dbReference type="EMBL" id="RYR38196.1"/>
    </source>
</evidence>
<evidence type="ECO:0000256" key="3">
    <source>
        <dbReference type="ARBA" id="ARBA00023163"/>
    </source>
</evidence>
<organism evidence="6 7">
    <name type="scientific">Arachis hypogaea</name>
    <name type="common">Peanut</name>
    <dbReference type="NCBI Taxonomy" id="3818"/>
    <lineage>
        <taxon>Eukaryota</taxon>
        <taxon>Viridiplantae</taxon>
        <taxon>Streptophyta</taxon>
        <taxon>Embryophyta</taxon>
        <taxon>Tracheophyta</taxon>
        <taxon>Spermatophyta</taxon>
        <taxon>Magnoliopsida</taxon>
        <taxon>eudicotyledons</taxon>
        <taxon>Gunneridae</taxon>
        <taxon>Pentapetalae</taxon>
        <taxon>rosids</taxon>
        <taxon>fabids</taxon>
        <taxon>Fabales</taxon>
        <taxon>Fabaceae</taxon>
        <taxon>Papilionoideae</taxon>
        <taxon>50 kb inversion clade</taxon>
        <taxon>dalbergioids sensu lato</taxon>
        <taxon>Dalbergieae</taxon>
        <taxon>Pterocarpus clade</taxon>
        <taxon>Arachis</taxon>
    </lineage>
</organism>
<keyword evidence="5" id="KW-0175">Coiled coil</keyword>
<keyword evidence="3" id="KW-0804">Transcription</keyword>
<evidence type="ECO:0000256" key="2">
    <source>
        <dbReference type="ARBA" id="ARBA00023015"/>
    </source>
</evidence>
<dbReference type="GO" id="GO:0005634">
    <property type="term" value="C:nucleus"/>
    <property type="evidence" value="ECO:0007669"/>
    <property type="project" value="UniProtKB-SubCell"/>
</dbReference>
<name>A0A445BHP0_ARAHY</name>
<dbReference type="InterPro" id="IPR036638">
    <property type="entry name" value="HLH_DNA-bd_sf"/>
</dbReference>
<evidence type="ECO:0000256" key="1">
    <source>
        <dbReference type="ARBA" id="ARBA00004123"/>
    </source>
</evidence>
<dbReference type="GO" id="GO:0046983">
    <property type="term" value="F:protein dimerization activity"/>
    <property type="evidence" value="ECO:0007669"/>
    <property type="project" value="InterPro"/>
</dbReference>
<dbReference type="STRING" id="3818.A0A445BHP0"/>
<dbReference type="GO" id="GO:0003700">
    <property type="term" value="F:DNA-binding transcription factor activity"/>
    <property type="evidence" value="ECO:0007669"/>
    <property type="project" value="InterPro"/>
</dbReference>
<dbReference type="Gene3D" id="4.10.280.10">
    <property type="entry name" value="Helix-loop-helix DNA-binding domain"/>
    <property type="match status" value="1"/>
</dbReference>